<protein>
    <submittedName>
        <fullName evidence="1">Uncharacterized protein</fullName>
    </submittedName>
</protein>
<reference evidence="1" key="1">
    <citation type="submission" date="2021-10" db="EMBL/GenBank/DDBJ databases">
        <title>Melipona bicolor Genome sequencing and assembly.</title>
        <authorList>
            <person name="Araujo N.S."/>
            <person name="Arias M.C."/>
        </authorList>
    </citation>
    <scope>NUCLEOTIDE SEQUENCE</scope>
    <source>
        <strain evidence="1">USP_2M_L1-L4_2017</strain>
        <tissue evidence="1">Whole body</tissue>
    </source>
</reference>
<evidence type="ECO:0000313" key="2">
    <source>
        <dbReference type="Proteomes" id="UP001177670"/>
    </source>
</evidence>
<keyword evidence="2" id="KW-1185">Reference proteome</keyword>
<evidence type="ECO:0000313" key="1">
    <source>
        <dbReference type="EMBL" id="KAK1135883.1"/>
    </source>
</evidence>
<organism evidence="1 2">
    <name type="scientific">Melipona bicolor</name>
    <dbReference type="NCBI Taxonomy" id="60889"/>
    <lineage>
        <taxon>Eukaryota</taxon>
        <taxon>Metazoa</taxon>
        <taxon>Ecdysozoa</taxon>
        <taxon>Arthropoda</taxon>
        <taxon>Hexapoda</taxon>
        <taxon>Insecta</taxon>
        <taxon>Pterygota</taxon>
        <taxon>Neoptera</taxon>
        <taxon>Endopterygota</taxon>
        <taxon>Hymenoptera</taxon>
        <taxon>Apocrita</taxon>
        <taxon>Aculeata</taxon>
        <taxon>Apoidea</taxon>
        <taxon>Anthophila</taxon>
        <taxon>Apidae</taxon>
        <taxon>Melipona</taxon>
    </lineage>
</organism>
<sequence>MSSDCKNVNVNVNAALPSVGSVVSRDMTHAITGRRGALYQLLAIATTRGGPRREIQPPHIHTAPNNINTIRYTERDCSSLVCLPPNINSILSLVATHFRFATTFANAEQHATPTSVVVIVLTENTFEGTDRKVNNISFLETPSNKDIVAFPPELILARSNENFARLTTEIENDRGFLISNNVAPDIQGTSVAGTQSPRRGVVTELG</sequence>
<comment type="caution">
    <text evidence="1">The sequence shown here is derived from an EMBL/GenBank/DDBJ whole genome shotgun (WGS) entry which is preliminary data.</text>
</comment>
<name>A0AA40GDJ4_9HYME</name>
<accession>A0AA40GDJ4</accession>
<gene>
    <name evidence="1" type="ORF">K0M31_000455</name>
</gene>
<dbReference type="EMBL" id="JAHYIQ010000001">
    <property type="protein sequence ID" value="KAK1135883.1"/>
    <property type="molecule type" value="Genomic_DNA"/>
</dbReference>
<dbReference type="Proteomes" id="UP001177670">
    <property type="component" value="Unassembled WGS sequence"/>
</dbReference>
<proteinExistence type="predicted"/>
<dbReference type="AlphaFoldDB" id="A0AA40GDJ4"/>